<name>A0A8J7RHN2_9HYPH</name>
<proteinExistence type="predicted"/>
<evidence type="ECO:0000256" key="1">
    <source>
        <dbReference type="SAM" id="MobiDB-lite"/>
    </source>
</evidence>
<reference evidence="2" key="1">
    <citation type="submission" date="2021-03" db="EMBL/GenBank/DDBJ databases">
        <title>Genome sequencing and assembly of Tianweitania sediminis.</title>
        <authorList>
            <person name="Chhetri G."/>
        </authorList>
    </citation>
    <scope>NUCLEOTIDE SEQUENCE</scope>
    <source>
        <strain evidence="2">Z8</strain>
    </source>
</reference>
<evidence type="ECO:0000313" key="3">
    <source>
        <dbReference type="Proteomes" id="UP000666240"/>
    </source>
</evidence>
<gene>
    <name evidence="2" type="ORF">J5Y06_01840</name>
</gene>
<dbReference type="Pfam" id="PF11011">
    <property type="entry name" value="DUF2849"/>
    <property type="match status" value="1"/>
</dbReference>
<dbReference type="EMBL" id="JAGIYY010000001">
    <property type="protein sequence ID" value="MBP0437391.1"/>
    <property type="molecule type" value="Genomic_DNA"/>
</dbReference>
<feature type="region of interest" description="Disordered" evidence="1">
    <location>
        <begin position="80"/>
        <end position="101"/>
    </location>
</feature>
<evidence type="ECO:0000313" key="2">
    <source>
        <dbReference type="EMBL" id="MBP0437391.1"/>
    </source>
</evidence>
<protein>
    <submittedName>
        <fullName evidence="2">DUF2849 domain-containing protein</fullName>
    </submittedName>
</protein>
<keyword evidence="3" id="KW-1185">Reference proteome</keyword>
<comment type="caution">
    <text evidence="2">The sequence shown here is derived from an EMBL/GenBank/DDBJ whole genome shotgun (WGS) entry which is preliminary data.</text>
</comment>
<accession>A0A8J7RHN2</accession>
<dbReference type="InterPro" id="IPR021270">
    <property type="entry name" value="DUF2849"/>
</dbReference>
<sequence length="101" mass="10769">MKILTANRLVDGEVVWLAPDGSWATELQSAEVVQTPEDEARLQAAGKHALAASLVVDVNLVEVSIADGTIRPNRLREQIRALGPTTHPSLGKQARSASPHA</sequence>
<dbReference type="RefSeq" id="WP_209333403.1">
    <property type="nucleotide sequence ID" value="NZ_JAGIYY010000001.1"/>
</dbReference>
<dbReference type="Proteomes" id="UP000666240">
    <property type="component" value="Unassembled WGS sequence"/>
</dbReference>
<organism evidence="2 3">
    <name type="scientific">Tianweitania sediminis</name>
    <dbReference type="NCBI Taxonomy" id="1502156"/>
    <lineage>
        <taxon>Bacteria</taxon>
        <taxon>Pseudomonadati</taxon>
        <taxon>Pseudomonadota</taxon>
        <taxon>Alphaproteobacteria</taxon>
        <taxon>Hyphomicrobiales</taxon>
        <taxon>Phyllobacteriaceae</taxon>
        <taxon>Tianweitania</taxon>
    </lineage>
</organism>
<dbReference type="AlphaFoldDB" id="A0A8J7RHN2"/>